<evidence type="ECO:0000313" key="3">
    <source>
        <dbReference type="EMBL" id="OCH85974.1"/>
    </source>
</evidence>
<gene>
    <name evidence="3" type="ORF">OBBRIDRAFT_814840</name>
</gene>
<dbReference type="OrthoDB" id="2094832at2759"/>
<dbReference type="InterPro" id="IPR051654">
    <property type="entry name" value="Meroterpenoid_MTases"/>
</dbReference>
<keyword evidence="4" id="KW-1185">Reference proteome</keyword>
<dbReference type="AlphaFoldDB" id="A0A8E2DHL8"/>
<evidence type="ECO:0000256" key="2">
    <source>
        <dbReference type="ARBA" id="ARBA00022691"/>
    </source>
</evidence>
<organism evidence="3 4">
    <name type="scientific">Obba rivulosa</name>
    <dbReference type="NCBI Taxonomy" id="1052685"/>
    <lineage>
        <taxon>Eukaryota</taxon>
        <taxon>Fungi</taxon>
        <taxon>Dikarya</taxon>
        <taxon>Basidiomycota</taxon>
        <taxon>Agaricomycotina</taxon>
        <taxon>Agaricomycetes</taxon>
        <taxon>Polyporales</taxon>
        <taxon>Gelatoporiaceae</taxon>
        <taxon>Obba</taxon>
    </lineage>
</organism>
<keyword evidence="1" id="KW-0808">Transferase</keyword>
<dbReference type="PANTHER" id="PTHR35897:SF1">
    <property type="entry name" value="METHYLTRANSFERASE AUSD"/>
    <property type="match status" value="1"/>
</dbReference>
<accession>A0A8E2DHL8</accession>
<dbReference type="GO" id="GO:0016740">
    <property type="term" value="F:transferase activity"/>
    <property type="evidence" value="ECO:0007669"/>
    <property type="project" value="UniProtKB-KW"/>
</dbReference>
<dbReference type="PANTHER" id="PTHR35897">
    <property type="entry name" value="METHYLTRANSFERASE AUSD"/>
    <property type="match status" value="1"/>
</dbReference>
<proteinExistence type="predicted"/>
<dbReference type="EMBL" id="KV722552">
    <property type="protein sequence ID" value="OCH85974.1"/>
    <property type="molecule type" value="Genomic_DNA"/>
</dbReference>
<protein>
    <submittedName>
        <fullName evidence="3">Uncharacterized protein</fullName>
    </submittedName>
</protein>
<name>A0A8E2DHL8_9APHY</name>
<dbReference type="Proteomes" id="UP000250043">
    <property type="component" value="Unassembled WGS sequence"/>
</dbReference>
<reference evidence="3 4" key="1">
    <citation type="submission" date="2016-07" db="EMBL/GenBank/DDBJ databases">
        <title>Draft genome of the white-rot fungus Obba rivulosa 3A-2.</title>
        <authorList>
            <consortium name="DOE Joint Genome Institute"/>
            <person name="Miettinen O."/>
            <person name="Riley R."/>
            <person name="Acob R."/>
            <person name="Barry K."/>
            <person name="Cullen D."/>
            <person name="De Vries R."/>
            <person name="Hainaut M."/>
            <person name="Hatakka A."/>
            <person name="Henrissat B."/>
            <person name="Hilden K."/>
            <person name="Kuo R."/>
            <person name="Labutti K."/>
            <person name="Lipzen A."/>
            <person name="Makela M.R."/>
            <person name="Sandor L."/>
            <person name="Spatafora J.W."/>
            <person name="Grigoriev I.V."/>
            <person name="Hibbett D.S."/>
        </authorList>
    </citation>
    <scope>NUCLEOTIDE SEQUENCE [LARGE SCALE GENOMIC DNA]</scope>
    <source>
        <strain evidence="3 4">3A-2</strain>
    </source>
</reference>
<evidence type="ECO:0000256" key="1">
    <source>
        <dbReference type="ARBA" id="ARBA00022679"/>
    </source>
</evidence>
<sequence>MSKSNVAQPIVAELSFLRSHTGIEDEQILPEHVLKIQAEAYRIHPYPYICNYTFLWPRIVRSPAYSQLLKLGSEHKGAIFVDVGCTCESCITQISVHVSETFTVPFVPGDVFHSALLKPVAPFYASPDTSIPDISSLTLLTPLLGHVSAVHAAGLFHLFNEKQEQLARILASLLSSEQGLFIFNIHVIKPEKGIQKMTWT</sequence>
<keyword evidence="2" id="KW-0949">S-adenosyl-L-methionine</keyword>
<evidence type="ECO:0000313" key="4">
    <source>
        <dbReference type="Proteomes" id="UP000250043"/>
    </source>
</evidence>